<feature type="transmembrane region" description="Helical" evidence="1">
    <location>
        <begin position="67"/>
        <end position="90"/>
    </location>
</feature>
<keyword evidence="1" id="KW-0812">Transmembrane</keyword>
<name>A0A9D2CPZ9_9LACO</name>
<evidence type="ECO:0000313" key="3">
    <source>
        <dbReference type="Proteomes" id="UP000824013"/>
    </source>
</evidence>
<proteinExistence type="predicted"/>
<accession>A0A9D2CPZ9</accession>
<dbReference type="EMBL" id="DXCM01000099">
    <property type="protein sequence ID" value="HIY94021.1"/>
    <property type="molecule type" value="Genomic_DNA"/>
</dbReference>
<evidence type="ECO:0000313" key="2">
    <source>
        <dbReference type="EMBL" id="HIY94021.1"/>
    </source>
</evidence>
<keyword evidence="1" id="KW-1133">Transmembrane helix</keyword>
<organism evidence="2 3">
    <name type="scientific">Candidatus Companilactobacillus pullicola</name>
    <dbReference type="NCBI Taxonomy" id="2838523"/>
    <lineage>
        <taxon>Bacteria</taxon>
        <taxon>Bacillati</taxon>
        <taxon>Bacillota</taxon>
        <taxon>Bacilli</taxon>
        <taxon>Lactobacillales</taxon>
        <taxon>Lactobacillaceae</taxon>
        <taxon>Companilactobacillus</taxon>
    </lineage>
</organism>
<keyword evidence="1" id="KW-0472">Membrane</keyword>
<reference evidence="2" key="1">
    <citation type="journal article" date="2021" name="PeerJ">
        <title>Extensive microbial diversity within the chicken gut microbiome revealed by metagenomics and culture.</title>
        <authorList>
            <person name="Gilroy R."/>
            <person name="Ravi A."/>
            <person name="Getino M."/>
            <person name="Pursley I."/>
            <person name="Horton D.L."/>
            <person name="Alikhan N.F."/>
            <person name="Baker D."/>
            <person name="Gharbi K."/>
            <person name="Hall N."/>
            <person name="Watson M."/>
            <person name="Adriaenssens E.M."/>
            <person name="Foster-Nyarko E."/>
            <person name="Jarju S."/>
            <person name="Secka A."/>
            <person name="Antonio M."/>
            <person name="Oren A."/>
            <person name="Chaudhuri R.R."/>
            <person name="La Ragione R."/>
            <person name="Hildebrand F."/>
            <person name="Pallen M.J."/>
        </authorList>
    </citation>
    <scope>NUCLEOTIDE SEQUENCE</scope>
    <source>
        <strain evidence="2">3204</strain>
    </source>
</reference>
<evidence type="ECO:0000256" key="1">
    <source>
        <dbReference type="SAM" id="Phobius"/>
    </source>
</evidence>
<dbReference type="Proteomes" id="UP000824013">
    <property type="component" value="Unassembled WGS sequence"/>
</dbReference>
<feature type="transmembrane region" description="Helical" evidence="1">
    <location>
        <begin position="96"/>
        <end position="116"/>
    </location>
</feature>
<comment type="caution">
    <text evidence="2">The sequence shown here is derived from an EMBL/GenBank/DDBJ whole genome shotgun (WGS) entry which is preliminary data.</text>
</comment>
<dbReference type="AlphaFoldDB" id="A0A9D2CPZ9"/>
<reference evidence="2" key="2">
    <citation type="submission" date="2021-04" db="EMBL/GenBank/DDBJ databases">
        <authorList>
            <person name="Gilroy R."/>
        </authorList>
    </citation>
    <scope>NUCLEOTIDE SEQUENCE</scope>
    <source>
        <strain evidence="2">3204</strain>
    </source>
</reference>
<sequence>MLKLRVIISSVLVLVGIIIFLFLTFPRVKRVRKYNKEVNSPKLFRWNADVMEEYPQEYKQIKLSRNIWACSYLLLVVSLAVGIVGLYVSFNYYDQLIMNISAILLIASCLIGLYTFRSYTQIRVRLYQRILEKTTDEFVEDRLKIVEESEIYYRYQMIALAMIGVAAVISL</sequence>
<feature type="transmembrane region" description="Helical" evidence="1">
    <location>
        <begin position="152"/>
        <end position="170"/>
    </location>
</feature>
<gene>
    <name evidence="2" type="ORF">H9820_13895</name>
</gene>
<feature type="transmembrane region" description="Helical" evidence="1">
    <location>
        <begin position="6"/>
        <end position="25"/>
    </location>
</feature>
<protein>
    <submittedName>
        <fullName evidence="2">Uncharacterized protein</fullName>
    </submittedName>
</protein>